<keyword evidence="1" id="KW-1133">Transmembrane helix</keyword>
<gene>
    <name evidence="2" type="ORF">DARMORV10_A01P32050.1</name>
</gene>
<reference evidence="2" key="1">
    <citation type="submission" date="2021-01" db="EMBL/GenBank/DDBJ databases">
        <authorList>
            <consortium name="Genoscope - CEA"/>
            <person name="William W."/>
        </authorList>
    </citation>
    <scope>NUCLEOTIDE SEQUENCE</scope>
</reference>
<evidence type="ECO:0000256" key="1">
    <source>
        <dbReference type="SAM" id="Phobius"/>
    </source>
</evidence>
<keyword evidence="1" id="KW-0812">Transmembrane</keyword>
<accession>A0A816XZ01</accession>
<dbReference type="AlphaFoldDB" id="A0A816XZ01"/>
<keyword evidence="1" id="KW-0472">Membrane</keyword>
<name>A0A816XZ01_BRANA</name>
<sequence length="220" mass="25494">MFITEVLSITRACAKKRFYFNIWCWSIFMELFEEFRAMLSQKRMCIVLWSEKNVQAIKRGCRRILEMVLEAGHRGRSITLILEDQLKKSQVAERPTGRSTGAYELERAVKTAATRTDIGGTDHSKIKQIEIDIHFVRKKVKMEHVWVHHIFASLIYVDISTKGFIYYLFLSFGTSLGVLNLNLLVPILISCRQYFEVGSMLLSECIGPVPTLPFEQLMYD</sequence>
<protein>
    <submittedName>
        <fullName evidence="2">(rape) hypothetical protein</fullName>
    </submittedName>
</protein>
<proteinExistence type="predicted"/>
<dbReference type="Proteomes" id="UP001295469">
    <property type="component" value="Chromosome A01"/>
</dbReference>
<feature type="transmembrane region" description="Helical" evidence="1">
    <location>
        <begin position="164"/>
        <end position="185"/>
    </location>
</feature>
<organism evidence="2">
    <name type="scientific">Brassica napus</name>
    <name type="common">Rape</name>
    <dbReference type="NCBI Taxonomy" id="3708"/>
    <lineage>
        <taxon>Eukaryota</taxon>
        <taxon>Viridiplantae</taxon>
        <taxon>Streptophyta</taxon>
        <taxon>Embryophyta</taxon>
        <taxon>Tracheophyta</taxon>
        <taxon>Spermatophyta</taxon>
        <taxon>Magnoliopsida</taxon>
        <taxon>eudicotyledons</taxon>
        <taxon>Gunneridae</taxon>
        <taxon>Pentapetalae</taxon>
        <taxon>rosids</taxon>
        <taxon>malvids</taxon>
        <taxon>Brassicales</taxon>
        <taxon>Brassicaceae</taxon>
        <taxon>Brassiceae</taxon>
        <taxon>Brassica</taxon>
    </lineage>
</organism>
<dbReference type="EMBL" id="HG994355">
    <property type="protein sequence ID" value="CAF2153384.1"/>
    <property type="molecule type" value="Genomic_DNA"/>
</dbReference>
<evidence type="ECO:0000313" key="2">
    <source>
        <dbReference type="EMBL" id="CAF2153384.1"/>
    </source>
</evidence>